<dbReference type="EMBL" id="JBHUOX010000003">
    <property type="protein sequence ID" value="MFD2999739.1"/>
    <property type="molecule type" value="Genomic_DNA"/>
</dbReference>
<evidence type="ECO:0000259" key="1">
    <source>
        <dbReference type="Pfam" id="PF13480"/>
    </source>
</evidence>
<proteinExistence type="predicted"/>
<keyword evidence="2" id="KW-0012">Acyltransferase</keyword>
<dbReference type="SUPFAM" id="SSF55729">
    <property type="entry name" value="Acyl-CoA N-acyltransferases (Nat)"/>
    <property type="match status" value="1"/>
</dbReference>
<organism evidence="2 3">
    <name type="scientific">Pontibacter toksunensis</name>
    <dbReference type="NCBI Taxonomy" id="1332631"/>
    <lineage>
        <taxon>Bacteria</taxon>
        <taxon>Pseudomonadati</taxon>
        <taxon>Bacteroidota</taxon>
        <taxon>Cytophagia</taxon>
        <taxon>Cytophagales</taxon>
        <taxon>Hymenobacteraceae</taxon>
        <taxon>Pontibacter</taxon>
    </lineage>
</organism>
<dbReference type="Proteomes" id="UP001597641">
    <property type="component" value="Unassembled WGS sequence"/>
</dbReference>
<evidence type="ECO:0000313" key="2">
    <source>
        <dbReference type="EMBL" id="MFD2999739.1"/>
    </source>
</evidence>
<dbReference type="InterPro" id="IPR016181">
    <property type="entry name" value="Acyl_CoA_acyltransferase"/>
</dbReference>
<protein>
    <submittedName>
        <fullName evidence="2">GNAT family N-acetyltransferase</fullName>
        <ecNumber evidence="2">2.3.1.-</ecNumber>
    </submittedName>
</protein>
<keyword evidence="3" id="KW-1185">Reference proteome</keyword>
<comment type="caution">
    <text evidence="2">The sequence shown here is derived from an EMBL/GenBank/DDBJ whole genome shotgun (WGS) entry which is preliminary data.</text>
</comment>
<keyword evidence="2" id="KW-0808">Transferase</keyword>
<accession>A0ABW6BSF6</accession>
<sequence>MVEVIKYSSEYKAVWNAFVAGSRNGTFLLHRDYMEYHADRFTDHSLLFYRKGRLIALLPANEVGQEVHSHGGLTYGGIISDNRMKVHVMLEVFEAVKVYLKARGFERMLYKTIPHIYHQVPAEEDLYALFRCNAKLYRRDVSSVIELAQPVGYNRQRRWEAKKAKRAQLQVQVSQDYSQFMQVEQELLQEKYNKLPVHTAEEMALLSSRFPENIKLFEARQEDVMVAGVILYETATVAHCQYMSTTAKGRALGAMDALVDHLLTEVYPHKKYFDFGISTDEQGQYLNQGLVRNKESYGARTVVHDFYELIF</sequence>
<dbReference type="InterPro" id="IPR038740">
    <property type="entry name" value="BioF2-like_GNAT_dom"/>
</dbReference>
<reference evidence="3" key="1">
    <citation type="journal article" date="2019" name="Int. J. Syst. Evol. Microbiol.">
        <title>The Global Catalogue of Microorganisms (GCM) 10K type strain sequencing project: providing services to taxonomists for standard genome sequencing and annotation.</title>
        <authorList>
            <consortium name="The Broad Institute Genomics Platform"/>
            <consortium name="The Broad Institute Genome Sequencing Center for Infectious Disease"/>
            <person name="Wu L."/>
            <person name="Ma J."/>
        </authorList>
    </citation>
    <scope>NUCLEOTIDE SEQUENCE [LARGE SCALE GENOMIC DNA]</scope>
    <source>
        <strain evidence="3">KCTC 23984</strain>
    </source>
</reference>
<dbReference type="GO" id="GO:0016746">
    <property type="term" value="F:acyltransferase activity"/>
    <property type="evidence" value="ECO:0007669"/>
    <property type="project" value="UniProtKB-KW"/>
</dbReference>
<dbReference type="RefSeq" id="WP_377481920.1">
    <property type="nucleotide sequence ID" value="NZ_JBHUOX010000003.1"/>
</dbReference>
<dbReference type="EC" id="2.3.1.-" evidence="2"/>
<name>A0ABW6BSF6_9BACT</name>
<gene>
    <name evidence="2" type="ORF">ACFS7Z_05165</name>
</gene>
<feature type="domain" description="BioF2-like acetyltransferase" evidence="1">
    <location>
        <begin position="160"/>
        <end position="279"/>
    </location>
</feature>
<evidence type="ECO:0000313" key="3">
    <source>
        <dbReference type="Proteomes" id="UP001597641"/>
    </source>
</evidence>
<dbReference type="Gene3D" id="3.40.630.30">
    <property type="match status" value="1"/>
</dbReference>
<dbReference type="Pfam" id="PF13480">
    <property type="entry name" value="Acetyltransf_6"/>
    <property type="match status" value="1"/>
</dbReference>